<evidence type="ECO:0000256" key="1">
    <source>
        <dbReference type="SAM" id="MobiDB-lite"/>
    </source>
</evidence>
<evidence type="ECO:0000256" key="2">
    <source>
        <dbReference type="SAM" id="Phobius"/>
    </source>
</evidence>
<accession>A0A8K0R5T7</accession>
<protein>
    <submittedName>
        <fullName evidence="3">Uncharacterized protein</fullName>
    </submittedName>
</protein>
<feature type="region of interest" description="Disordered" evidence="1">
    <location>
        <begin position="1"/>
        <end position="22"/>
    </location>
</feature>
<dbReference type="OrthoDB" id="3692311at2759"/>
<dbReference type="Proteomes" id="UP000813461">
    <property type="component" value="Unassembled WGS sequence"/>
</dbReference>
<keyword evidence="2" id="KW-1133">Transmembrane helix</keyword>
<organism evidence="3 4">
    <name type="scientific">Paraphoma chrysanthemicola</name>
    <dbReference type="NCBI Taxonomy" id="798071"/>
    <lineage>
        <taxon>Eukaryota</taxon>
        <taxon>Fungi</taxon>
        <taxon>Dikarya</taxon>
        <taxon>Ascomycota</taxon>
        <taxon>Pezizomycotina</taxon>
        <taxon>Dothideomycetes</taxon>
        <taxon>Pleosporomycetidae</taxon>
        <taxon>Pleosporales</taxon>
        <taxon>Pleosporineae</taxon>
        <taxon>Phaeosphaeriaceae</taxon>
        <taxon>Paraphoma</taxon>
    </lineage>
</organism>
<reference evidence="3" key="1">
    <citation type="journal article" date="2021" name="Nat. Commun.">
        <title>Genetic determinants of endophytism in the Arabidopsis root mycobiome.</title>
        <authorList>
            <person name="Mesny F."/>
            <person name="Miyauchi S."/>
            <person name="Thiergart T."/>
            <person name="Pickel B."/>
            <person name="Atanasova L."/>
            <person name="Karlsson M."/>
            <person name="Huettel B."/>
            <person name="Barry K.W."/>
            <person name="Haridas S."/>
            <person name="Chen C."/>
            <person name="Bauer D."/>
            <person name="Andreopoulos W."/>
            <person name="Pangilinan J."/>
            <person name="LaButti K."/>
            <person name="Riley R."/>
            <person name="Lipzen A."/>
            <person name="Clum A."/>
            <person name="Drula E."/>
            <person name="Henrissat B."/>
            <person name="Kohler A."/>
            <person name="Grigoriev I.V."/>
            <person name="Martin F.M."/>
            <person name="Hacquard S."/>
        </authorList>
    </citation>
    <scope>NUCLEOTIDE SEQUENCE</scope>
    <source>
        <strain evidence="3">MPI-SDFR-AT-0120</strain>
    </source>
</reference>
<keyword evidence="4" id="KW-1185">Reference proteome</keyword>
<keyword evidence="2" id="KW-0812">Transmembrane</keyword>
<evidence type="ECO:0000313" key="4">
    <source>
        <dbReference type="Proteomes" id="UP000813461"/>
    </source>
</evidence>
<feature type="transmembrane region" description="Helical" evidence="2">
    <location>
        <begin position="65"/>
        <end position="88"/>
    </location>
</feature>
<proteinExistence type="predicted"/>
<comment type="caution">
    <text evidence="3">The sequence shown here is derived from an EMBL/GenBank/DDBJ whole genome shotgun (WGS) entry which is preliminary data.</text>
</comment>
<feature type="transmembrane region" description="Helical" evidence="2">
    <location>
        <begin position="547"/>
        <end position="573"/>
    </location>
</feature>
<sequence>MPTSSQGSQEAYETVSLPDNDDLDMTTSGPLATDSIELLHSNRSAWDSDKNVPACSLSRDERKSWYFMGHGAVDAFMTLGPVLFLVVPGMCLGLNNRPISGYGETVKAITLLSPTIFPIIYAGILGKLLRRIGLFRAERGTTLGNLERLIGCQSISSTLERQITLRIVDALGVAILLAWLLSPVGGQASLRLLSTKPFTSDHTSSVRYYPMQEYPQRSYILSADLAQKKWPLYGPLYMTAVQTSRQSLLAPMDLYGYVKVPDIAYLNQGHDVVTSSDYDWHLVGNNTLASYTSIFGVPVVDLPTRGNYSFYLVSHYWAVQCHSLRQLQTPPVWPPAPSSNSSRPARGTDQSPTFHIRVDEGNSTDGNITFEYSSMQHQPYEGVKVTVALCSTSPVVVESRVQCHDRSCAVRALRNMKTETAEIWRNATQKESPALSIFRSISEWMPGADLGYTQGVVSTSELIEHWMVDTDLSTLENATHPYIDFVLQLPRANFSRRLQTAINTFWDASLGSGTRLNVSQRAVDTTNWTHADTVVTRGEGDVYVCNMGLAVITIMIALAMFAAANISLLLGLITRAPDTLGYVSSSASNNPHFKRYAASSLSGMEVSRALRDVKVRVGDVKSEETIGHIALATLDANPKKLSWTRLYD</sequence>
<evidence type="ECO:0000313" key="3">
    <source>
        <dbReference type="EMBL" id="KAH7088321.1"/>
    </source>
</evidence>
<keyword evidence="2" id="KW-0472">Membrane</keyword>
<feature type="transmembrane region" description="Helical" evidence="2">
    <location>
        <begin position="108"/>
        <end position="129"/>
    </location>
</feature>
<name>A0A8K0R5T7_9PLEO</name>
<feature type="region of interest" description="Disordered" evidence="1">
    <location>
        <begin position="330"/>
        <end position="358"/>
    </location>
</feature>
<gene>
    <name evidence="3" type="ORF">FB567DRAFT_591727</name>
</gene>
<dbReference type="AlphaFoldDB" id="A0A8K0R5T7"/>
<feature type="compositionally biased region" description="Polar residues" evidence="1">
    <location>
        <begin position="1"/>
        <end position="11"/>
    </location>
</feature>
<dbReference type="EMBL" id="JAGMVJ010000008">
    <property type="protein sequence ID" value="KAH7088321.1"/>
    <property type="molecule type" value="Genomic_DNA"/>
</dbReference>